<dbReference type="EC" id="3.4.11.1" evidence="8"/>
<comment type="cofactor">
    <cofactor evidence="8">
        <name>Mn(2+)</name>
        <dbReference type="ChEBI" id="CHEBI:29035"/>
    </cofactor>
    <text evidence="8">Binds 2 manganese ions per subunit.</text>
</comment>
<feature type="binding site" evidence="8">
    <location>
        <position position="340"/>
    </location>
    <ligand>
        <name>Mn(2+)</name>
        <dbReference type="ChEBI" id="CHEBI:29035"/>
        <label>2</label>
    </ligand>
</feature>
<keyword evidence="8" id="KW-0963">Cytoplasm</keyword>
<gene>
    <name evidence="8" type="primary">pepA</name>
    <name evidence="10" type="ORF">ACFOOG_11765</name>
</gene>
<feature type="binding site" evidence="8">
    <location>
        <position position="340"/>
    </location>
    <ligand>
        <name>Mn(2+)</name>
        <dbReference type="ChEBI" id="CHEBI:29035"/>
        <label>1</label>
    </ligand>
</feature>
<evidence type="ECO:0000256" key="3">
    <source>
        <dbReference type="ARBA" id="ARBA00009528"/>
    </source>
</evidence>
<feature type="active site" evidence="8">
    <location>
        <position position="342"/>
    </location>
</feature>
<evidence type="ECO:0000256" key="8">
    <source>
        <dbReference type="HAMAP-Rule" id="MF_00181"/>
    </source>
</evidence>
<dbReference type="GO" id="GO:0004177">
    <property type="term" value="F:aminopeptidase activity"/>
    <property type="evidence" value="ECO:0007669"/>
    <property type="project" value="UniProtKB-KW"/>
</dbReference>
<dbReference type="Gene3D" id="3.40.630.10">
    <property type="entry name" value="Zn peptidases"/>
    <property type="match status" value="1"/>
</dbReference>
<keyword evidence="5 8" id="KW-0645">Protease</keyword>
<feature type="binding site" evidence="8">
    <location>
        <position position="261"/>
    </location>
    <ligand>
        <name>Mn(2+)</name>
        <dbReference type="ChEBI" id="CHEBI:29035"/>
        <label>2</label>
    </ligand>
</feature>
<feature type="binding site" evidence="8">
    <location>
        <position position="256"/>
    </location>
    <ligand>
        <name>Mn(2+)</name>
        <dbReference type="ChEBI" id="CHEBI:29035"/>
        <label>2</label>
    </ligand>
</feature>
<comment type="catalytic activity">
    <reaction evidence="2 8">
        <text>Release of an N-terminal amino acid, preferentially leucine, but not glutamic or aspartic acids.</text>
        <dbReference type="EC" id="3.4.11.10"/>
    </reaction>
</comment>
<dbReference type="InterPro" id="IPR043472">
    <property type="entry name" value="Macro_dom-like"/>
</dbReference>
<comment type="similarity">
    <text evidence="3 8">Belongs to the peptidase M17 family.</text>
</comment>
<dbReference type="Pfam" id="PF02789">
    <property type="entry name" value="Peptidase_M17_N"/>
    <property type="match status" value="1"/>
</dbReference>
<feature type="binding site" evidence="8">
    <location>
        <position position="279"/>
    </location>
    <ligand>
        <name>Mn(2+)</name>
        <dbReference type="ChEBI" id="CHEBI:29035"/>
        <label>2</label>
    </ligand>
</feature>
<comment type="subcellular location">
    <subcellularLocation>
        <location evidence="8">Cytoplasm</location>
    </subcellularLocation>
</comment>
<keyword evidence="4 8" id="KW-0031">Aminopeptidase</keyword>
<dbReference type="Proteomes" id="UP001595617">
    <property type="component" value="Unassembled WGS sequence"/>
</dbReference>
<accession>A0ABV7ZYG0</accession>
<dbReference type="PANTHER" id="PTHR11963:SF23">
    <property type="entry name" value="CYTOSOL AMINOPEPTIDASE"/>
    <property type="match status" value="1"/>
</dbReference>
<proteinExistence type="inferred from homology"/>
<feature type="binding site" evidence="8">
    <location>
        <position position="261"/>
    </location>
    <ligand>
        <name>Mn(2+)</name>
        <dbReference type="ChEBI" id="CHEBI:29035"/>
        <label>1</label>
    </ligand>
</feature>
<evidence type="ECO:0000256" key="2">
    <source>
        <dbReference type="ARBA" id="ARBA00000967"/>
    </source>
</evidence>
<keyword evidence="8" id="KW-0479">Metal-binding</keyword>
<keyword evidence="7 8" id="KW-0464">Manganese</keyword>
<evidence type="ECO:0000256" key="1">
    <source>
        <dbReference type="ARBA" id="ARBA00000135"/>
    </source>
</evidence>
<dbReference type="InterPro" id="IPR011356">
    <property type="entry name" value="Leucine_aapep/pepB"/>
</dbReference>
<dbReference type="InterPro" id="IPR023042">
    <property type="entry name" value="Peptidase_M17_leu_NH2_pept"/>
</dbReference>
<dbReference type="InterPro" id="IPR000819">
    <property type="entry name" value="Peptidase_M17_C"/>
</dbReference>
<dbReference type="PROSITE" id="PS00631">
    <property type="entry name" value="CYTOSOL_AP"/>
    <property type="match status" value="1"/>
</dbReference>
<dbReference type="EMBL" id="JBHRYR010000003">
    <property type="protein sequence ID" value="MFC3853512.1"/>
    <property type="molecule type" value="Genomic_DNA"/>
</dbReference>
<evidence type="ECO:0000256" key="7">
    <source>
        <dbReference type="ARBA" id="ARBA00023211"/>
    </source>
</evidence>
<name>A0ABV7ZYG0_9GAMM</name>
<evidence type="ECO:0000259" key="9">
    <source>
        <dbReference type="PROSITE" id="PS00631"/>
    </source>
</evidence>
<dbReference type="PRINTS" id="PR00481">
    <property type="entry name" value="LAMNOPPTDASE"/>
</dbReference>
<feature type="domain" description="Cytosol aminopeptidase" evidence="9">
    <location>
        <begin position="336"/>
        <end position="343"/>
    </location>
</feature>
<dbReference type="SUPFAM" id="SSF52949">
    <property type="entry name" value="Macro domain-like"/>
    <property type="match status" value="1"/>
</dbReference>
<dbReference type="InterPro" id="IPR008283">
    <property type="entry name" value="Peptidase_M17_N"/>
</dbReference>
<dbReference type="RefSeq" id="WP_380696736.1">
    <property type="nucleotide sequence ID" value="NZ_JBHRYR010000003.1"/>
</dbReference>
<feature type="binding site" evidence="8">
    <location>
        <position position="338"/>
    </location>
    <ligand>
        <name>Mn(2+)</name>
        <dbReference type="ChEBI" id="CHEBI:29035"/>
        <label>1</label>
    </ligand>
</feature>
<comment type="function">
    <text evidence="8">Presumably involved in the processing and regular turnover of intracellular proteins. Catalyzes the removal of unsubstituted N-terminal amino acids from various peptides.</text>
</comment>
<dbReference type="Gene3D" id="3.40.220.10">
    <property type="entry name" value="Leucine Aminopeptidase, subunit E, domain 1"/>
    <property type="match status" value="1"/>
</dbReference>
<keyword evidence="6 8" id="KW-0378">Hydrolase</keyword>
<dbReference type="CDD" id="cd00433">
    <property type="entry name" value="Peptidase_M17"/>
    <property type="match status" value="1"/>
</dbReference>
<sequence>MQFKLSSAADFSANTSLIIGFVGQEDNALSAFPDQLTTRINAWRKQQLISTKVGEQTPLLQSEGAQVLLIGTGDSLHISENQLQKVATSVAQAMSKTQSTQLNVLSQRLQVQGRTQDWTIQKLVEWTLTGAYRYDTTKSEKNPQFNVQQFNLVADADLEPAITRGKALAHGVNVARELGNLPPNVCTPTYLAEQALELADRYHHIHTDIVEEAEMEAMGMGAFMAVSKGSDEPGKLIVMHYRGAGDDVAPHILVGKGLTFDTGGISIKPAAGMDEMKYDMCGAASVFGTLSTLAELQPKINVIGIVASAENMPSGRATRPGDVVTSMSGKTIEILNTDAEGRLVLCDALTYAERFKPESVIDIATLTGAVVVGLGHHPMAVYSNDDQMQAEVLAAGKSIWDRAWPMPLWDDYREELDSPYADLRNIGQGRAGGSITAATYLAEFTKNYTWSHLDIAGAAWTTAKAGATGRPVGLLTQYLLNKAEA</sequence>
<dbReference type="SUPFAM" id="SSF53187">
    <property type="entry name" value="Zn-dependent exopeptidases"/>
    <property type="match status" value="1"/>
</dbReference>
<dbReference type="HAMAP" id="MF_00181">
    <property type="entry name" value="Cytosol_peptidase_M17"/>
    <property type="match status" value="1"/>
</dbReference>
<comment type="catalytic activity">
    <reaction evidence="1 8">
        <text>Release of an N-terminal amino acid, Xaa-|-Yaa-, in which Xaa is preferably Leu, but may be other amino acids including Pro although not Arg or Lys, and Yaa may be Pro. Amino acid amides and methyl esters are also readily hydrolyzed, but rates on arylamides are exceedingly low.</text>
        <dbReference type="EC" id="3.4.11.1"/>
    </reaction>
</comment>
<protein>
    <recommendedName>
        <fullName evidence="8">Probable cytosol aminopeptidase</fullName>
        <ecNumber evidence="8">3.4.11.1</ecNumber>
    </recommendedName>
    <alternativeName>
        <fullName evidence="8">Leucine aminopeptidase</fullName>
        <shortName evidence="8">LAP</shortName>
        <ecNumber evidence="8">3.4.11.10</ecNumber>
    </alternativeName>
    <alternativeName>
        <fullName evidence="8">Leucyl aminopeptidase</fullName>
    </alternativeName>
</protein>
<organism evidence="10 11">
    <name type="scientific">Saccharospirillum mangrovi</name>
    <dbReference type="NCBI Taxonomy" id="2161747"/>
    <lineage>
        <taxon>Bacteria</taxon>
        <taxon>Pseudomonadati</taxon>
        <taxon>Pseudomonadota</taxon>
        <taxon>Gammaproteobacteria</taxon>
        <taxon>Oceanospirillales</taxon>
        <taxon>Saccharospirillaceae</taxon>
        <taxon>Saccharospirillum</taxon>
    </lineage>
</organism>
<reference evidence="11" key="1">
    <citation type="journal article" date="2019" name="Int. J. Syst. Evol. Microbiol.">
        <title>The Global Catalogue of Microorganisms (GCM) 10K type strain sequencing project: providing services to taxonomists for standard genome sequencing and annotation.</title>
        <authorList>
            <consortium name="The Broad Institute Genomics Platform"/>
            <consortium name="The Broad Institute Genome Sequencing Center for Infectious Disease"/>
            <person name="Wu L."/>
            <person name="Ma J."/>
        </authorList>
    </citation>
    <scope>NUCLEOTIDE SEQUENCE [LARGE SCALE GENOMIC DNA]</scope>
    <source>
        <strain evidence="11">IBRC 10765</strain>
    </source>
</reference>
<evidence type="ECO:0000256" key="5">
    <source>
        <dbReference type="ARBA" id="ARBA00022670"/>
    </source>
</evidence>
<dbReference type="PANTHER" id="PTHR11963">
    <property type="entry name" value="LEUCINE AMINOPEPTIDASE-RELATED"/>
    <property type="match status" value="1"/>
</dbReference>
<keyword evidence="11" id="KW-1185">Reference proteome</keyword>
<evidence type="ECO:0000256" key="6">
    <source>
        <dbReference type="ARBA" id="ARBA00022801"/>
    </source>
</evidence>
<evidence type="ECO:0000313" key="11">
    <source>
        <dbReference type="Proteomes" id="UP001595617"/>
    </source>
</evidence>
<feature type="active site" evidence="8">
    <location>
        <position position="268"/>
    </location>
</feature>
<evidence type="ECO:0000256" key="4">
    <source>
        <dbReference type="ARBA" id="ARBA00022438"/>
    </source>
</evidence>
<dbReference type="NCBIfam" id="NF002074">
    <property type="entry name" value="PRK00913.1-4"/>
    <property type="match status" value="1"/>
</dbReference>
<evidence type="ECO:0000313" key="10">
    <source>
        <dbReference type="EMBL" id="MFC3853512.1"/>
    </source>
</evidence>
<comment type="caution">
    <text evidence="10">The sequence shown here is derived from an EMBL/GenBank/DDBJ whole genome shotgun (WGS) entry which is preliminary data.</text>
</comment>
<dbReference type="EC" id="3.4.11.10" evidence="8"/>
<dbReference type="Pfam" id="PF00883">
    <property type="entry name" value="Peptidase_M17"/>
    <property type="match status" value="1"/>
</dbReference>